<dbReference type="PATRIC" id="fig|1048834.4.peg.797"/>
<dbReference type="Pfam" id="PF02900">
    <property type="entry name" value="LigB"/>
    <property type="match status" value="1"/>
</dbReference>
<dbReference type="GO" id="GO:0008198">
    <property type="term" value="F:ferrous iron binding"/>
    <property type="evidence" value="ECO:0007669"/>
    <property type="project" value="InterPro"/>
</dbReference>
<keyword evidence="2" id="KW-0223">Dioxygenase</keyword>
<name>F8IF13_ALIAT</name>
<dbReference type="Proteomes" id="UP000000292">
    <property type="component" value="Chromosome"/>
</dbReference>
<protein>
    <submittedName>
        <fullName evidence="2">Extradiol ring-cleavage dioxygenase class III protein subunit B</fullName>
    </submittedName>
</protein>
<accession>F8IF13</accession>
<proteinExistence type="predicted"/>
<keyword evidence="2" id="KW-0560">Oxidoreductase</keyword>
<dbReference type="AlphaFoldDB" id="F8IF13"/>
<organism evidence="2 3">
    <name type="scientific">Alicyclobacillus acidocaldarius (strain Tc-4-1)</name>
    <name type="common">Bacillus acidocaldarius</name>
    <dbReference type="NCBI Taxonomy" id="1048834"/>
    <lineage>
        <taxon>Bacteria</taxon>
        <taxon>Bacillati</taxon>
        <taxon>Bacillota</taxon>
        <taxon>Bacilli</taxon>
        <taxon>Bacillales</taxon>
        <taxon>Alicyclobacillaceae</taxon>
        <taxon>Alicyclobacillus</taxon>
    </lineage>
</organism>
<dbReference type="eggNOG" id="COG3885">
    <property type="taxonomic scope" value="Bacteria"/>
</dbReference>
<feature type="domain" description="Extradiol ring-cleavage dioxygenase class III enzyme subunit B" evidence="1">
    <location>
        <begin position="24"/>
        <end position="283"/>
    </location>
</feature>
<reference evidence="2 3" key="1">
    <citation type="journal article" date="2011" name="J. Bacteriol.">
        <title>Complete Genome Sequence of Alicyclobacillus acidocaldarius Strain Tc-4-1.</title>
        <authorList>
            <person name="Chen Y."/>
            <person name="He Y."/>
            <person name="Zhang B."/>
            <person name="Yang J."/>
            <person name="Li W."/>
            <person name="Dong Z."/>
            <person name="Hu S."/>
        </authorList>
    </citation>
    <scope>NUCLEOTIDE SEQUENCE [LARGE SCALE GENOMIC DNA]</scope>
    <source>
        <strain evidence="2 3">Tc-4-1</strain>
    </source>
</reference>
<dbReference type="EMBL" id="CP002902">
    <property type="protein sequence ID" value="AEJ42796.1"/>
    <property type="molecule type" value="Genomic_DNA"/>
</dbReference>
<dbReference type="CDD" id="cd07952">
    <property type="entry name" value="ED_3B_like"/>
    <property type="match status" value="1"/>
</dbReference>
<evidence type="ECO:0000259" key="1">
    <source>
        <dbReference type="Pfam" id="PF02900"/>
    </source>
</evidence>
<dbReference type="HOGENOM" id="CLU_089900_0_0_9"/>
<dbReference type="Gene3D" id="3.40.830.10">
    <property type="entry name" value="LigB-like"/>
    <property type="match status" value="1"/>
</dbReference>
<reference evidence="3" key="2">
    <citation type="submission" date="2011-06" db="EMBL/GenBank/DDBJ databases">
        <title>The complete genome sequence of Alicyclobacillus acidocaldarius sp. Tc-4-1.</title>
        <authorList>
            <person name="Chen Y."/>
            <person name="He Y."/>
            <person name="Dong Z."/>
            <person name="Hu S."/>
        </authorList>
    </citation>
    <scope>NUCLEOTIDE SEQUENCE [LARGE SCALE GENOMIC DNA]</scope>
    <source>
        <strain evidence="3">Tc-4-1</strain>
    </source>
</reference>
<dbReference type="InterPro" id="IPR004183">
    <property type="entry name" value="Xdiol_dOase_suB"/>
</dbReference>
<dbReference type="STRING" id="1048834.TC41_0841"/>
<evidence type="ECO:0000313" key="2">
    <source>
        <dbReference type="EMBL" id="AEJ42796.1"/>
    </source>
</evidence>
<dbReference type="SUPFAM" id="SSF53213">
    <property type="entry name" value="LigB-like"/>
    <property type="match status" value="1"/>
</dbReference>
<evidence type="ECO:0000313" key="3">
    <source>
        <dbReference type="Proteomes" id="UP000000292"/>
    </source>
</evidence>
<gene>
    <name evidence="2" type="ordered locus">TC41_0841</name>
</gene>
<sequence length="296" mass="32347">MWRSREISSTVASGGDSMSIVFAAIAPHGLPVLPELAGESPDLMAKTRASLVELGRTAQTADPDAFIVITPHGIRAEGQFTLTASAYMEGELSEQTAALMVRVHRLDKGNRVHMRRAVDRELAREIAKFASPHLPIAVLNFATAEGPLSTLPLDWGTMIPLFFVPDRPVVVIQTAPSRPFEEHVRLGQAIRAACDALRRRAALIASCDWAHAHAEDGPYGYHEDAARLDEEVVRVIAAGELERLADFPGEMIQHARPDGLWQALVLAGAVPKGERHPRVLSYERPTYFGMLCAQLV</sequence>
<dbReference type="KEGG" id="aad:TC41_0841"/>
<dbReference type="GO" id="GO:0016702">
    <property type="term" value="F:oxidoreductase activity, acting on single donors with incorporation of molecular oxygen, incorporation of two atoms of oxygen"/>
    <property type="evidence" value="ECO:0007669"/>
    <property type="project" value="UniProtKB-ARBA"/>
</dbReference>